<dbReference type="Proteomes" id="UP000288227">
    <property type="component" value="Unassembled WGS sequence"/>
</dbReference>
<accession>A0A401UFP5</accession>
<dbReference type="AlphaFoldDB" id="A0A401UFP5"/>
<keyword evidence="2" id="KW-1185">Reference proteome</keyword>
<reference evidence="1 2" key="1">
    <citation type="submission" date="2018-11" db="EMBL/GenBank/DDBJ databases">
        <title>Chryseotalea sanarue gen. nov., sp., nov., a member of the family Cytophagaceae, isolated from a brackish lake in Hamamatsu Japan.</title>
        <authorList>
            <person name="Maejima Y."/>
            <person name="Iino T."/>
            <person name="Muraguchi Y."/>
            <person name="Fukuda K."/>
            <person name="Ohkuma M."/>
            <person name="Moriuchi R."/>
            <person name="Dohra H."/>
            <person name="Kimbara K."/>
            <person name="Shintani M."/>
        </authorList>
    </citation>
    <scope>NUCLEOTIDE SEQUENCE [LARGE SCALE GENOMIC DNA]</scope>
    <source>
        <strain evidence="1 2">Ys</strain>
    </source>
</reference>
<organism evidence="1 2">
    <name type="scientific">Chryseotalea sanaruensis</name>
    <dbReference type="NCBI Taxonomy" id="2482724"/>
    <lineage>
        <taxon>Bacteria</taxon>
        <taxon>Pseudomonadati</taxon>
        <taxon>Bacteroidota</taxon>
        <taxon>Cytophagia</taxon>
        <taxon>Cytophagales</taxon>
        <taxon>Chryseotaleaceae</taxon>
        <taxon>Chryseotalea</taxon>
    </lineage>
</organism>
<dbReference type="OrthoDB" id="6921581at2"/>
<comment type="caution">
    <text evidence="1">The sequence shown here is derived from an EMBL/GenBank/DDBJ whole genome shotgun (WGS) entry which is preliminary data.</text>
</comment>
<dbReference type="EMBL" id="BHXQ01000026">
    <property type="protein sequence ID" value="GCC53735.1"/>
    <property type="molecule type" value="Genomic_DNA"/>
</dbReference>
<dbReference type="RefSeq" id="WP_127124392.1">
    <property type="nucleotide sequence ID" value="NZ_BHXQ01000026.1"/>
</dbReference>
<name>A0A401UFP5_9BACT</name>
<evidence type="ECO:0000313" key="2">
    <source>
        <dbReference type="Proteomes" id="UP000288227"/>
    </source>
</evidence>
<protein>
    <submittedName>
        <fullName evidence="1">Uncharacterized protein</fullName>
    </submittedName>
</protein>
<evidence type="ECO:0000313" key="1">
    <source>
        <dbReference type="EMBL" id="GCC53735.1"/>
    </source>
</evidence>
<proteinExistence type="predicted"/>
<gene>
    <name evidence="1" type="ORF">SanaruYs_39840</name>
</gene>
<sequence length="207" mass="24101">MEIVTRTFEKLLTSKTIDEVELILDDLKVDMKYRMDDKVYPRLKFKITKQEIEELKEKGIITADNLLADLSNADPLTKLLYSISWKNGDLKKVKHIIEGIVSGQQDEKENGLVFYQFGKYLTKKPGEPIIDQHVLRAFGAYKANGDKEKLDRLKRLSLITKKEKELIDQYKLWLQTDLTKELRDSDNYSYHVDKVLFAVGKSIKEKS</sequence>